<dbReference type="InterPro" id="IPR000618">
    <property type="entry name" value="Insect_cuticle"/>
</dbReference>
<dbReference type="GO" id="GO:0008010">
    <property type="term" value="F:structural constituent of chitin-based larval cuticle"/>
    <property type="evidence" value="ECO:0007669"/>
    <property type="project" value="TreeGrafter"/>
</dbReference>
<dbReference type="PANTHER" id="PTHR10380">
    <property type="entry name" value="CUTICLE PROTEIN"/>
    <property type="match status" value="1"/>
</dbReference>
<name>A0A0L7QQV0_9HYME</name>
<dbReference type="AlphaFoldDB" id="A0A0L7QQV0"/>
<dbReference type="Proteomes" id="UP000053825">
    <property type="component" value="Unassembled WGS sequence"/>
</dbReference>
<dbReference type="OrthoDB" id="8188035at2759"/>
<dbReference type="STRING" id="597456.A0A0L7QQV0"/>
<proteinExistence type="predicted"/>
<dbReference type="PROSITE" id="PS51155">
    <property type="entry name" value="CHIT_BIND_RR_2"/>
    <property type="match status" value="2"/>
</dbReference>
<dbReference type="InterPro" id="IPR031311">
    <property type="entry name" value="CHIT_BIND_RR_consensus"/>
</dbReference>
<evidence type="ECO:0000256" key="2">
    <source>
        <dbReference type="PROSITE-ProRule" id="PRU00497"/>
    </source>
</evidence>
<dbReference type="InterPro" id="IPR050468">
    <property type="entry name" value="Cuticle_Struct_Prot"/>
</dbReference>
<sequence length="326" mass="35613">IILLSAFFGRITGTPIANVWLSPVGSLTPLRQFHIQDGSGGYHYSFTGPHHAKSESSLNGITQGGYSYIDANGILQTVTYTADDENGFRVSASNLPQPPKNELQAIQDTPEVAAAKKSHLEELQKSQLRDQSNYQSNILSYKILPSYFSFAQLSKDDEKNLAAPEIPPSTKNPFLLLPSEAARIDVPKPDPSLSRIPPQTSTISSNQLVEREKNEGQPPQGNSLKLGKVVSLRSIQGPVTVPAPYVLPVLPYRLLHSALHHTQDSLGQYDYAYTGDSSAKTESRSLDGTTRGAYSYIDPNGVLQQVHYVADHNGFRVMATNLPEAK</sequence>
<keyword evidence="5" id="KW-1185">Reference proteome</keyword>
<dbReference type="PROSITE" id="PS00233">
    <property type="entry name" value="CHIT_BIND_RR_1"/>
    <property type="match status" value="2"/>
</dbReference>
<evidence type="ECO:0000256" key="1">
    <source>
        <dbReference type="ARBA" id="ARBA00022460"/>
    </source>
</evidence>
<evidence type="ECO:0000313" key="4">
    <source>
        <dbReference type="EMBL" id="KOC61008.1"/>
    </source>
</evidence>
<keyword evidence="1 2" id="KW-0193">Cuticle</keyword>
<dbReference type="EMBL" id="KQ414785">
    <property type="protein sequence ID" value="KOC61008.1"/>
    <property type="molecule type" value="Genomic_DNA"/>
</dbReference>
<feature type="region of interest" description="Disordered" evidence="3">
    <location>
        <begin position="186"/>
        <end position="224"/>
    </location>
</feature>
<feature type="non-terminal residue" evidence="4">
    <location>
        <position position="1"/>
    </location>
</feature>
<gene>
    <name evidence="4" type="ORF">WH47_07185</name>
</gene>
<accession>A0A0L7QQV0</accession>
<organism evidence="4 5">
    <name type="scientific">Habropoda laboriosa</name>
    <dbReference type="NCBI Taxonomy" id="597456"/>
    <lineage>
        <taxon>Eukaryota</taxon>
        <taxon>Metazoa</taxon>
        <taxon>Ecdysozoa</taxon>
        <taxon>Arthropoda</taxon>
        <taxon>Hexapoda</taxon>
        <taxon>Insecta</taxon>
        <taxon>Pterygota</taxon>
        <taxon>Neoptera</taxon>
        <taxon>Endopterygota</taxon>
        <taxon>Hymenoptera</taxon>
        <taxon>Apocrita</taxon>
        <taxon>Aculeata</taxon>
        <taxon>Apoidea</taxon>
        <taxon>Anthophila</taxon>
        <taxon>Apidae</taxon>
        <taxon>Habropoda</taxon>
    </lineage>
</organism>
<dbReference type="PANTHER" id="PTHR10380:SF196">
    <property type="entry name" value="CUTICULAR PROTEIN 72EA"/>
    <property type="match status" value="1"/>
</dbReference>
<protein>
    <submittedName>
        <fullName evidence="4">Cuticle protein 6</fullName>
    </submittedName>
</protein>
<dbReference type="GO" id="GO:0062129">
    <property type="term" value="C:chitin-based extracellular matrix"/>
    <property type="evidence" value="ECO:0007669"/>
    <property type="project" value="TreeGrafter"/>
</dbReference>
<reference evidence="4 5" key="1">
    <citation type="submission" date="2015-07" db="EMBL/GenBank/DDBJ databases">
        <title>The genome of Habropoda laboriosa.</title>
        <authorList>
            <person name="Pan H."/>
            <person name="Kapheim K."/>
        </authorList>
    </citation>
    <scope>NUCLEOTIDE SEQUENCE [LARGE SCALE GENOMIC DNA]</scope>
    <source>
        <strain evidence="4">0110345459</strain>
    </source>
</reference>
<evidence type="ECO:0000313" key="5">
    <source>
        <dbReference type="Proteomes" id="UP000053825"/>
    </source>
</evidence>
<feature type="compositionally biased region" description="Polar residues" evidence="3">
    <location>
        <begin position="197"/>
        <end position="208"/>
    </location>
</feature>
<dbReference type="Pfam" id="PF00379">
    <property type="entry name" value="Chitin_bind_4"/>
    <property type="match status" value="2"/>
</dbReference>
<evidence type="ECO:0000256" key="3">
    <source>
        <dbReference type="SAM" id="MobiDB-lite"/>
    </source>
</evidence>